<organism evidence="2 3">
    <name type="scientific">Nepenthes gracilis</name>
    <name type="common">Slender pitcher plant</name>
    <dbReference type="NCBI Taxonomy" id="150966"/>
    <lineage>
        <taxon>Eukaryota</taxon>
        <taxon>Viridiplantae</taxon>
        <taxon>Streptophyta</taxon>
        <taxon>Embryophyta</taxon>
        <taxon>Tracheophyta</taxon>
        <taxon>Spermatophyta</taxon>
        <taxon>Magnoliopsida</taxon>
        <taxon>eudicotyledons</taxon>
        <taxon>Gunneridae</taxon>
        <taxon>Pentapetalae</taxon>
        <taxon>Caryophyllales</taxon>
        <taxon>Nepenthaceae</taxon>
        <taxon>Nepenthes</taxon>
    </lineage>
</organism>
<dbReference type="PANTHER" id="PTHR33592">
    <property type="entry name" value="TRANSMEMBRANE PROTEIN"/>
    <property type="match status" value="1"/>
</dbReference>
<comment type="caution">
    <text evidence="2">The sequence shown here is derived from an EMBL/GenBank/DDBJ whole genome shotgun (WGS) entry which is preliminary data.</text>
</comment>
<name>A0AAD3TJW8_NEPGR</name>
<sequence length="119" mass="12686">MGFAQNGRYVTLLLIIFTICFAMRFQQLEAMRPLEGDGLLVLQALPRGTVTPSKASPCTYISGRNKGGHCTLKEMNVAGRGGSRSGRKVAPPAFPDFIVEAGAAASAGSEEKNRGVRRS</sequence>
<evidence type="ECO:0000313" key="2">
    <source>
        <dbReference type="EMBL" id="GMH30832.1"/>
    </source>
</evidence>
<keyword evidence="1" id="KW-0812">Transmembrane</keyword>
<evidence type="ECO:0000256" key="1">
    <source>
        <dbReference type="SAM" id="Phobius"/>
    </source>
</evidence>
<feature type="transmembrane region" description="Helical" evidence="1">
    <location>
        <begin position="6"/>
        <end position="25"/>
    </location>
</feature>
<gene>
    <name evidence="2" type="ORF">Nepgr_032675</name>
</gene>
<dbReference type="Proteomes" id="UP001279734">
    <property type="component" value="Unassembled WGS sequence"/>
</dbReference>
<dbReference type="PANTHER" id="PTHR33592:SF3">
    <property type="entry name" value="TRANSMEMBRANE PROTEIN"/>
    <property type="match status" value="1"/>
</dbReference>
<keyword evidence="1" id="KW-0472">Membrane</keyword>
<proteinExistence type="predicted"/>
<dbReference type="EMBL" id="BSYO01000039">
    <property type="protein sequence ID" value="GMH30832.1"/>
    <property type="molecule type" value="Genomic_DNA"/>
</dbReference>
<protein>
    <submittedName>
        <fullName evidence="2">Uncharacterized protein</fullName>
    </submittedName>
</protein>
<dbReference type="AlphaFoldDB" id="A0AAD3TJW8"/>
<evidence type="ECO:0000313" key="3">
    <source>
        <dbReference type="Proteomes" id="UP001279734"/>
    </source>
</evidence>
<keyword evidence="1" id="KW-1133">Transmembrane helix</keyword>
<accession>A0AAD3TJW8</accession>
<keyword evidence="3" id="KW-1185">Reference proteome</keyword>
<reference evidence="2" key="1">
    <citation type="submission" date="2023-05" db="EMBL/GenBank/DDBJ databases">
        <title>Nepenthes gracilis genome sequencing.</title>
        <authorList>
            <person name="Fukushima K."/>
        </authorList>
    </citation>
    <scope>NUCLEOTIDE SEQUENCE</scope>
    <source>
        <strain evidence="2">SING2019-196</strain>
    </source>
</reference>